<feature type="non-terminal residue" evidence="2">
    <location>
        <position position="1"/>
    </location>
</feature>
<proteinExistence type="predicted"/>
<evidence type="ECO:0000313" key="2">
    <source>
        <dbReference type="EMBL" id="MCD9558617.1"/>
    </source>
</evidence>
<gene>
    <name evidence="2" type="ORF">HAX54_016065</name>
</gene>
<sequence>VTEEVTPLQASDRSSLDPSKSGSSILNVTEDLTDHQTCEGPSLRPSLRPDL</sequence>
<organism evidence="2 3">
    <name type="scientific">Datura stramonium</name>
    <name type="common">Jimsonweed</name>
    <name type="synonym">Common thornapple</name>
    <dbReference type="NCBI Taxonomy" id="4076"/>
    <lineage>
        <taxon>Eukaryota</taxon>
        <taxon>Viridiplantae</taxon>
        <taxon>Streptophyta</taxon>
        <taxon>Embryophyta</taxon>
        <taxon>Tracheophyta</taxon>
        <taxon>Spermatophyta</taxon>
        <taxon>Magnoliopsida</taxon>
        <taxon>eudicotyledons</taxon>
        <taxon>Gunneridae</taxon>
        <taxon>Pentapetalae</taxon>
        <taxon>asterids</taxon>
        <taxon>lamiids</taxon>
        <taxon>Solanales</taxon>
        <taxon>Solanaceae</taxon>
        <taxon>Solanoideae</taxon>
        <taxon>Datureae</taxon>
        <taxon>Datura</taxon>
    </lineage>
</organism>
<feature type="region of interest" description="Disordered" evidence="1">
    <location>
        <begin position="1"/>
        <end position="51"/>
    </location>
</feature>
<reference evidence="2 3" key="1">
    <citation type="journal article" date="2021" name="BMC Genomics">
        <title>Datura genome reveals duplications of psychoactive alkaloid biosynthetic genes and high mutation rate following tissue culture.</title>
        <authorList>
            <person name="Rajewski A."/>
            <person name="Carter-House D."/>
            <person name="Stajich J."/>
            <person name="Litt A."/>
        </authorList>
    </citation>
    <scope>NUCLEOTIDE SEQUENCE [LARGE SCALE GENOMIC DNA]</scope>
    <source>
        <strain evidence="2">AR-01</strain>
    </source>
</reference>
<comment type="caution">
    <text evidence="2">The sequence shown here is derived from an EMBL/GenBank/DDBJ whole genome shotgun (WGS) entry which is preliminary data.</text>
</comment>
<keyword evidence="3" id="KW-1185">Reference proteome</keyword>
<evidence type="ECO:0000256" key="1">
    <source>
        <dbReference type="SAM" id="MobiDB-lite"/>
    </source>
</evidence>
<dbReference type="Proteomes" id="UP000823775">
    <property type="component" value="Unassembled WGS sequence"/>
</dbReference>
<feature type="compositionally biased region" description="Polar residues" evidence="1">
    <location>
        <begin position="8"/>
        <end position="27"/>
    </location>
</feature>
<protein>
    <submittedName>
        <fullName evidence="2">Uncharacterized protein</fullName>
    </submittedName>
</protein>
<name>A0ABS8UKK4_DATST</name>
<accession>A0ABS8UKK4</accession>
<evidence type="ECO:0000313" key="3">
    <source>
        <dbReference type="Proteomes" id="UP000823775"/>
    </source>
</evidence>
<dbReference type="EMBL" id="JACEIK010002036">
    <property type="protein sequence ID" value="MCD9558617.1"/>
    <property type="molecule type" value="Genomic_DNA"/>
</dbReference>